<dbReference type="Gene3D" id="3.90.226.10">
    <property type="entry name" value="2-enoyl-CoA Hydratase, Chain A, domain 1"/>
    <property type="match status" value="1"/>
</dbReference>
<evidence type="ECO:0008006" key="4">
    <source>
        <dbReference type="Google" id="ProtNLM"/>
    </source>
</evidence>
<dbReference type="OrthoDB" id="27214at2759"/>
<keyword evidence="1" id="KW-0732">Signal</keyword>
<sequence>MAPMALLPKVVLAAVLAATAVQAVPQDVSATSAASKDPCAKIGGQKWVAPADVRACFTSYKVDETVKSNIIEVINKTLAFHTSTSYQIRAPGIFASEVHVNVPQELARIKKQSYRSEYDLHVDLSRTLKRLNDGHATWTFGCYDSLFLNYLPTPLSLFTNTDGSQSIHISPEAFKVASAEFPDQIDVWQNTLPFSLKGKLESFAGAKVLAINGKNPWDAVSANSAIAGSYQALGTRQNGFFSSYQRSTSSWNYLLGNFAQQSLPLSDSVLLTVQRTGHILPDIILLPYRSRISSSATAFTDTASWRSGNCVAKTGTNGADINDSGSMSALTEDPTAQYEQQPTVAPTKKRLLNVMYDDSPLSNVVLPQPLQPSLPAINGSRSVGQFYMLKDGKTGVLALGSFSDDDYDEFLRGLLVGLLNLKSLGASQLVVDVSNNGGGYICAAHWLHRIIAGPKGTTEPQAGLDTKARAGPLAQAIVDELNKNPELDPTLQLNYNPLNWRSENNEFFAKTTNWLRPVVNSVINGVPDAFSPRLGQECQPEGFSFNPPNEALFDPKKVVIVSNGRCASSCSLFSITMAKKEGSKTVVLGGKSDVKQEYCGVVGGQSTNFKQIDTEIKTTKLKDHELAPPDLLVNGGQGITWRLAFGVTNTAEPEEWQDHPADLNLPITAALVNNPVAIWETVVAKLL</sequence>
<evidence type="ECO:0000313" key="3">
    <source>
        <dbReference type="Proteomes" id="UP000521943"/>
    </source>
</evidence>
<dbReference type="InterPro" id="IPR052766">
    <property type="entry name" value="S41A_metabolite_peptidase"/>
</dbReference>
<name>A0A8H6IJP4_9AGAR</name>
<organism evidence="2 3">
    <name type="scientific">Ephemerocybe angulata</name>
    <dbReference type="NCBI Taxonomy" id="980116"/>
    <lineage>
        <taxon>Eukaryota</taxon>
        <taxon>Fungi</taxon>
        <taxon>Dikarya</taxon>
        <taxon>Basidiomycota</taxon>
        <taxon>Agaricomycotina</taxon>
        <taxon>Agaricomycetes</taxon>
        <taxon>Agaricomycetidae</taxon>
        <taxon>Agaricales</taxon>
        <taxon>Agaricineae</taxon>
        <taxon>Psathyrellaceae</taxon>
        <taxon>Ephemerocybe</taxon>
    </lineage>
</organism>
<dbReference type="PANTHER" id="PTHR37049">
    <property type="entry name" value="PEPTIDASE S41 FAMILY PROTEIN"/>
    <property type="match status" value="1"/>
</dbReference>
<evidence type="ECO:0000313" key="2">
    <source>
        <dbReference type="EMBL" id="KAF6766179.1"/>
    </source>
</evidence>
<accession>A0A8H6IJP4</accession>
<dbReference type="EMBL" id="JACGCI010000001">
    <property type="protein sequence ID" value="KAF6766179.1"/>
    <property type="molecule type" value="Genomic_DNA"/>
</dbReference>
<proteinExistence type="predicted"/>
<comment type="caution">
    <text evidence="2">The sequence shown here is derived from an EMBL/GenBank/DDBJ whole genome shotgun (WGS) entry which is preliminary data.</text>
</comment>
<dbReference type="GO" id="GO:0006508">
    <property type="term" value="P:proteolysis"/>
    <property type="evidence" value="ECO:0007669"/>
    <property type="project" value="InterPro"/>
</dbReference>
<dbReference type="Proteomes" id="UP000521943">
    <property type="component" value="Unassembled WGS sequence"/>
</dbReference>
<dbReference type="SUPFAM" id="SSF52096">
    <property type="entry name" value="ClpP/crotonase"/>
    <property type="match status" value="1"/>
</dbReference>
<feature type="chain" id="PRO_5034998156" description="Tail specific protease domain-containing protein" evidence="1">
    <location>
        <begin position="24"/>
        <end position="687"/>
    </location>
</feature>
<gene>
    <name evidence="2" type="ORF">DFP72DRAFT_1088056</name>
</gene>
<dbReference type="InterPro" id="IPR029045">
    <property type="entry name" value="ClpP/crotonase-like_dom_sf"/>
</dbReference>
<dbReference type="GO" id="GO:0008236">
    <property type="term" value="F:serine-type peptidase activity"/>
    <property type="evidence" value="ECO:0007669"/>
    <property type="project" value="InterPro"/>
</dbReference>
<dbReference type="AlphaFoldDB" id="A0A8H6IJP4"/>
<dbReference type="PANTHER" id="PTHR37049:SF4">
    <property type="entry name" value="RHODANESE DOMAIN-CONTAINING PROTEIN"/>
    <property type="match status" value="1"/>
</dbReference>
<reference evidence="2 3" key="1">
    <citation type="submission" date="2020-07" db="EMBL/GenBank/DDBJ databases">
        <title>Comparative genomics of pyrophilous fungi reveals a link between fire events and developmental genes.</title>
        <authorList>
            <consortium name="DOE Joint Genome Institute"/>
            <person name="Steindorff A.S."/>
            <person name="Carver A."/>
            <person name="Calhoun S."/>
            <person name="Stillman K."/>
            <person name="Liu H."/>
            <person name="Lipzen A."/>
            <person name="Pangilinan J."/>
            <person name="Labutti K."/>
            <person name="Bruns T.D."/>
            <person name="Grigoriev I.V."/>
        </authorList>
    </citation>
    <scope>NUCLEOTIDE SEQUENCE [LARGE SCALE GENOMIC DNA]</scope>
    <source>
        <strain evidence="2 3">CBS 144469</strain>
    </source>
</reference>
<keyword evidence="3" id="KW-1185">Reference proteome</keyword>
<feature type="signal peptide" evidence="1">
    <location>
        <begin position="1"/>
        <end position="23"/>
    </location>
</feature>
<feature type="non-terminal residue" evidence="2">
    <location>
        <position position="687"/>
    </location>
</feature>
<evidence type="ECO:0000256" key="1">
    <source>
        <dbReference type="SAM" id="SignalP"/>
    </source>
</evidence>
<protein>
    <recommendedName>
        <fullName evidence="4">Tail specific protease domain-containing protein</fullName>
    </recommendedName>
</protein>